<feature type="non-terminal residue" evidence="8">
    <location>
        <position position="897"/>
    </location>
</feature>
<evidence type="ECO:0000256" key="1">
    <source>
        <dbReference type="ARBA" id="ARBA00012486"/>
    </source>
</evidence>
<dbReference type="OMA" id="CGREATT"/>
<dbReference type="InterPro" id="IPR057733">
    <property type="entry name" value="UBE2O-like_SH3-B"/>
</dbReference>
<dbReference type="Gramene" id="EFJ09367">
    <property type="protein sequence ID" value="EFJ09367"/>
    <property type="gene ID" value="SELMODRAFT_20278"/>
</dbReference>
<evidence type="ECO:0000259" key="7">
    <source>
        <dbReference type="PROSITE" id="PS50127"/>
    </source>
</evidence>
<evidence type="ECO:0000313" key="8">
    <source>
        <dbReference type="EMBL" id="EFJ09367.1"/>
    </source>
</evidence>
<feature type="compositionally biased region" description="Basic and acidic residues" evidence="6">
    <location>
        <begin position="419"/>
        <end position="428"/>
    </location>
</feature>
<dbReference type="PANTHER" id="PTHR46116">
    <property type="entry name" value="(E3-INDEPENDENT) E2 UBIQUITIN-CONJUGATING ENZYME"/>
    <property type="match status" value="1"/>
</dbReference>
<keyword evidence="3" id="KW-0547">Nucleotide-binding</keyword>
<dbReference type="PANTHER" id="PTHR46116:SF15">
    <property type="entry name" value="(E3-INDEPENDENT) E2 UBIQUITIN-CONJUGATING ENZYME"/>
    <property type="match status" value="1"/>
</dbReference>
<feature type="compositionally biased region" description="Acidic residues" evidence="6">
    <location>
        <begin position="486"/>
        <end position="503"/>
    </location>
</feature>
<dbReference type="GO" id="GO:0061631">
    <property type="term" value="F:ubiquitin conjugating enzyme activity"/>
    <property type="evidence" value="ECO:0000318"/>
    <property type="project" value="GO_Central"/>
</dbReference>
<evidence type="ECO:0000256" key="3">
    <source>
        <dbReference type="ARBA" id="ARBA00022741"/>
    </source>
</evidence>
<evidence type="ECO:0000256" key="4">
    <source>
        <dbReference type="ARBA" id="ARBA00022786"/>
    </source>
</evidence>
<dbReference type="SMART" id="SM00212">
    <property type="entry name" value="UBCc"/>
    <property type="match status" value="1"/>
</dbReference>
<evidence type="ECO:0000256" key="6">
    <source>
        <dbReference type="SAM" id="MobiDB-lite"/>
    </source>
</evidence>
<keyword evidence="5" id="KW-0067">ATP-binding</keyword>
<dbReference type="PROSITE" id="PS50127">
    <property type="entry name" value="UBC_2"/>
    <property type="match status" value="1"/>
</dbReference>
<dbReference type="KEGG" id="smo:SELMODRAFT_20278"/>
<dbReference type="STRING" id="88036.D8T1P4"/>
<protein>
    <recommendedName>
        <fullName evidence="1">E2 ubiquitin-conjugating enzyme</fullName>
        <ecNumber evidence="1">2.3.2.23</ecNumber>
    </recommendedName>
</protein>
<dbReference type="Pfam" id="PF23043">
    <property type="entry name" value="SH3-B_UBE2O"/>
    <property type="match status" value="1"/>
</dbReference>
<dbReference type="Gene3D" id="3.10.110.10">
    <property type="entry name" value="Ubiquitin Conjugating Enzyme"/>
    <property type="match status" value="1"/>
</dbReference>
<dbReference type="FunCoup" id="D8T1P4">
    <property type="interactions" value="4122"/>
</dbReference>
<reference evidence="8 9" key="1">
    <citation type="journal article" date="2011" name="Science">
        <title>The Selaginella genome identifies genetic changes associated with the evolution of vascular plants.</title>
        <authorList>
            <person name="Banks J.A."/>
            <person name="Nishiyama T."/>
            <person name="Hasebe M."/>
            <person name="Bowman J.L."/>
            <person name="Gribskov M."/>
            <person name="dePamphilis C."/>
            <person name="Albert V.A."/>
            <person name="Aono N."/>
            <person name="Aoyama T."/>
            <person name="Ambrose B.A."/>
            <person name="Ashton N.W."/>
            <person name="Axtell M.J."/>
            <person name="Barker E."/>
            <person name="Barker M.S."/>
            <person name="Bennetzen J.L."/>
            <person name="Bonawitz N.D."/>
            <person name="Chapple C."/>
            <person name="Cheng C."/>
            <person name="Correa L.G."/>
            <person name="Dacre M."/>
            <person name="DeBarry J."/>
            <person name="Dreyer I."/>
            <person name="Elias M."/>
            <person name="Engstrom E.M."/>
            <person name="Estelle M."/>
            <person name="Feng L."/>
            <person name="Finet C."/>
            <person name="Floyd S.K."/>
            <person name="Frommer W.B."/>
            <person name="Fujita T."/>
            <person name="Gramzow L."/>
            <person name="Gutensohn M."/>
            <person name="Harholt J."/>
            <person name="Hattori M."/>
            <person name="Heyl A."/>
            <person name="Hirai T."/>
            <person name="Hiwatashi Y."/>
            <person name="Ishikawa M."/>
            <person name="Iwata M."/>
            <person name="Karol K.G."/>
            <person name="Koehler B."/>
            <person name="Kolukisaoglu U."/>
            <person name="Kubo M."/>
            <person name="Kurata T."/>
            <person name="Lalonde S."/>
            <person name="Li K."/>
            <person name="Li Y."/>
            <person name="Litt A."/>
            <person name="Lyons E."/>
            <person name="Manning G."/>
            <person name="Maruyama T."/>
            <person name="Michael T.P."/>
            <person name="Mikami K."/>
            <person name="Miyazaki S."/>
            <person name="Morinaga S."/>
            <person name="Murata T."/>
            <person name="Mueller-Roeber B."/>
            <person name="Nelson D.R."/>
            <person name="Obara M."/>
            <person name="Oguri Y."/>
            <person name="Olmstead R.G."/>
            <person name="Onodera N."/>
            <person name="Petersen B.L."/>
            <person name="Pils B."/>
            <person name="Prigge M."/>
            <person name="Rensing S.A."/>
            <person name="Riano-Pachon D.M."/>
            <person name="Roberts A.W."/>
            <person name="Sato Y."/>
            <person name="Scheller H.V."/>
            <person name="Schulz B."/>
            <person name="Schulz C."/>
            <person name="Shakirov E.V."/>
            <person name="Shibagaki N."/>
            <person name="Shinohara N."/>
            <person name="Shippen D.E."/>
            <person name="Soerensen I."/>
            <person name="Sotooka R."/>
            <person name="Sugimoto N."/>
            <person name="Sugita M."/>
            <person name="Sumikawa N."/>
            <person name="Tanurdzic M."/>
            <person name="Theissen G."/>
            <person name="Ulvskov P."/>
            <person name="Wakazuki S."/>
            <person name="Weng J.K."/>
            <person name="Willats W.W."/>
            <person name="Wipf D."/>
            <person name="Wolf P.G."/>
            <person name="Yang L."/>
            <person name="Zimmer A.D."/>
            <person name="Zhu Q."/>
            <person name="Mitros T."/>
            <person name="Hellsten U."/>
            <person name="Loque D."/>
            <person name="Otillar R."/>
            <person name="Salamov A."/>
            <person name="Schmutz J."/>
            <person name="Shapiro H."/>
            <person name="Lindquist E."/>
            <person name="Lucas S."/>
            <person name="Rokhsar D."/>
            <person name="Grigoriev I.V."/>
        </authorList>
    </citation>
    <scope>NUCLEOTIDE SEQUENCE [LARGE SCALE GENOMIC DNA]</scope>
</reference>
<name>D8T1P4_SELML</name>
<dbReference type="eggNOG" id="KOG0895">
    <property type="taxonomic scope" value="Eukaryota"/>
</dbReference>
<dbReference type="InterPro" id="IPR057734">
    <property type="entry name" value="UBE2O-like_SH3-C"/>
</dbReference>
<evidence type="ECO:0000256" key="2">
    <source>
        <dbReference type="ARBA" id="ARBA00022679"/>
    </source>
</evidence>
<gene>
    <name evidence="8" type="ORF">SELMODRAFT_20278</name>
</gene>
<dbReference type="GO" id="GO:0005524">
    <property type="term" value="F:ATP binding"/>
    <property type="evidence" value="ECO:0007669"/>
    <property type="project" value="UniProtKB-KW"/>
</dbReference>
<dbReference type="Proteomes" id="UP000001514">
    <property type="component" value="Unassembled WGS sequence"/>
</dbReference>
<keyword evidence="2" id="KW-0808">Transferase</keyword>
<evidence type="ECO:0000256" key="5">
    <source>
        <dbReference type="ARBA" id="ARBA00022840"/>
    </source>
</evidence>
<dbReference type="Pfam" id="PF23046">
    <property type="entry name" value="tSH3-B_UBE2O"/>
    <property type="match status" value="1"/>
</dbReference>
<feature type="region of interest" description="Disordered" evidence="6">
    <location>
        <begin position="206"/>
        <end position="274"/>
    </location>
</feature>
<accession>D8T1P4</accession>
<dbReference type="HOGENOM" id="CLU_002088_0_0_1"/>
<dbReference type="InterPro" id="IPR057735">
    <property type="entry name" value="UBE2O-like_tSH3-B"/>
</dbReference>
<dbReference type="Pfam" id="PF23044">
    <property type="entry name" value="SH3-C_UBE2O"/>
    <property type="match status" value="1"/>
</dbReference>
<feature type="region of interest" description="Disordered" evidence="6">
    <location>
        <begin position="418"/>
        <end position="445"/>
    </location>
</feature>
<dbReference type="AlphaFoldDB" id="D8T1P4"/>
<feature type="domain" description="UBC core" evidence="7">
    <location>
        <begin position="650"/>
        <end position="810"/>
    </location>
</feature>
<dbReference type="InterPro" id="IPR000608">
    <property type="entry name" value="UBC"/>
</dbReference>
<sequence length="897" mass="100409">IVWNDGEEETVDLSEVRLVDRVLDRGELVALAGDPLDQFGVVQSVELLADLRLRNGEVMKSVSSSKLRQVCPFMQGDYVVRGNWIGRVDEVEENVTVLFEDGAKCKVFRADNYTLVPAEAAEWSCDYYVGMRVRPAKNVVFKTARWLRGGWKSSRDEGTVCRVDVAALLVYWMGVGVGPVTPTPADYQDVKDVIHLPHFSHSREHWRIGDHTLPPKDVTVGGEVAPKESNDGREVSSTAVSTSSDAVSSNPEPSLAEEALHESSPLQRKRSLSRRCTVRRKAKRKLVPLEIPVRVTRTERLVDVLWQDGSKSARIPATSLVPVLYLNDSDFWPETYVIERGAEAEMDDDKGYRRVGIVKTIDATQRTARVKWFKRVTSPDEACEFEAEETVGVYDILEHVDYRYNIGDIVIRLTPQVPKADDSTEKVEQPQAPDDEGKHANDPTDLSWVGSIVGLEDGYIMVEWGSGDVTKVGPHGIFVVDRNESGDDESSSDDDDDDADSWETVDSNSLSDFEVLLLILAATAIACFVLFQSTPVPAEQPVTREETQGGLLTFVLSSMSRLISTIMGLRAKKVVAVGEQEDIEEPDELVCEMLLVRKSPADRHFDQNTNDHSTECSVRPLTEFKSFDMVKDASDHHFADVKNEVPNQRKWLKRVNQEWDILQKDLPDTIFVLMYEDRMDLLRAAIVGATGTPYHDGFFVFDLYLPPDYPNVPPMVHYHSGGLRMNPNLYENGKVCLSLLNTWSGRGSELWNPGTSNILQVLVSIQGLVLNAKPYFNEAGYDNQTGTGEGEKNSIAYNENTFLLSCKTILYLLRNPPMHFEELLKSHFRYRGFKFLSLCRAYLGGLPVGRNPADSSEGSPEKQEESSAGFQLILRKLVPKLAAAFVKIGATECREFE</sequence>
<keyword evidence="9" id="KW-1185">Reference proteome</keyword>
<feature type="compositionally biased region" description="Low complexity" evidence="6">
    <location>
        <begin position="235"/>
        <end position="249"/>
    </location>
</feature>
<proteinExistence type="predicted"/>
<dbReference type="InterPro" id="IPR016135">
    <property type="entry name" value="UBQ-conjugating_enzyme/RWD"/>
</dbReference>
<dbReference type="Pfam" id="PF00179">
    <property type="entry name" value="UQ_con"/>
    <property type="match status" value="1"/>
</dbReference>
<dbReference type="SUPFAM" id="SSF54495">
    <property type="entry name" value="UBC-like"/>
    <property type="match status" value="1"/>
</dbReference>
<feature type="compositionally biased region" description="Basic and acidic residues" evidence="6">
    <location>
        <begin position="225"/>
        <end position="234"/>
    </location>
</feature>
<keyword evidence="4" id="KW-0833">Ubl conjugation pathway</keyword>
<feature type="non-terminal residue" evidence="8">
    <location>
        <position position="1"/>
    </location>
</feature>
<feature type="region of interest" description="Disordered" evidence="6">
    <location>
        <begin position="479"/>
        <end position="503"/>
    </location>
</feature>
<dbReference type="EMBL" id="GL377663">
    <property type="protein sequence ID" value="EFJ09367.1"/>
    <property type="molecule type" value="Genomic_DNA"/>
</dbReference>
<organism evidence="9">
    <name type="scientific">Selaginella moellendorffii</name>
    <name type="common">Spikemoss</name>
    <dbReference type="NCBI Taxonomy" id="88036"/>
    <lineage>
        <taxon>Eukaryota</taxon>
        <taxon>Viridiplantae</taxon>
        <taxon>Streptophyta</taxon>
        <taxon>Embryophyta</taxon>
        <taxon>Tracheophyta</taxon>
        <taxon>Lycopodiopsida</taxon>
        <taxon>Selaginellales</taxon>
        <taxon>Selaginellaceae</taxon>
        <taxon>Selaginella</taxon>
    </lineage>
</organism>
<dbReference type="FunFam" id="3.10.110.10:FF:000028">
    <property type="entry name" value="Probable ubiquitin-conjugating enzyme E2 23"/>
    <property type="match status" value="1"/>
</dbReference>
<dbReference type="InParanoid" id="D8T1P4"/>
<dbReference type="EC" id="2.3.2.23" evidence="1"/>
<dbReference type="CDD" id="cd23837">
    <property type="entry name" value="UBCc_UBE2O"/>
    <property type="match status" value="1"/>
</dbReference>
<evidence type="ECO:0000313" key="9">
    <source>
        <dbReference type="Proteomes" id="UP000001514"/>
    </source>
</evidence>